<dbReference type="Gene3D" id="3.90.550.10">
    <property type="entry name" value="Spore Coat Polysaccharide Biosynthesis Protein SpsA, Chain A"/>
    <property type="match status" value="1"/>
</dbReference>
<feature type="transmembrane region" description="Helical" evidence="17">
    <location>
        <begin position="7"/>
        <end position="28"/>
    </location>
</feature>
<organism evidence="19 20">
    <name type="scientific">Pocillopora damicornis</name>
    <name type="common">Cauliflower coral</name>
    <name type="synonym">Millepora damicornis</name>
    <dbReference type="NCBI Taxonomy" id="46731"/>
    <lineage>
        <taxon>Eukaryota</taxon>
        <taxon>Metazoa</taxon>
        <taxon>Cnidaria</taxon>
        <taxon>Anthozoa</taxon>
        <taxon>Hexacorallia</taxon>
        <taxon>Scleractinia</taxon>
        <taxon>Astrocoeniina</taxon>
        <taxon>Pocilloporidae</taxon>
        <taxon>Pocillopora</taxon>
    </lineage>
</organism>
<evidence type="ECO:0000256" key="4">
    <source>
        <dbReference type="ARBA" id="ARBA00005680"/>
    </source>
</evidence>
<evidence type="ECO:0000313" key="20">
    <source>
        <dbReference type="Proteomes" id="UP000275408"/>
    </source>
</evidence>
<proteinExistence type="inferred from homology"/>
<evidence type="ECO:0000256" key="3">
    <source>
        <dbReference type="ARBA" id="ARBA00004922"/>
    </source>
</evidence>
<reference evidence="19 20" key="1">
    <citation type="journal article" date="2018" name="Sci. Rep.">
        <title>Comparative analysis of the Pocillopora damicornis genome highlights role of immune system in coral evolution.</title>
        <authorList>
            <person name="Cunning R."/>
            <person name="Bay R.A."/>
            <person name="Gillette P."/>
            <person name="Baker A.C."/>
            <person name="Traylor-Knowles N."/>
        </authorList>
    </citation>
    <scope>NUCLEOTIDE SEQUENCE [LARGE SCALE GENOMIC DNA]</scope>
    <source>
        <strain evidence="19">RSMAS</strain>
        <tissue evidence="19">Whole animal</tissue>
    </source>
</reference>
<keyword evidence="8" id="KW-0479">Metal-binding</keyword>
<dbReference type="UniPathway" id="UPA00378"/>
<dbReference type="Pfam" id="PF00535">
    <property type="entry name" value="Glycos_transf_2"/>
    <property type="match status" value="1"/>
</dbReference>
<dbReference type="CDD" id="cd23462">
    <property type="entry name" value="beta-trefoil_Ricin_Pgant9-like"/>
    <property type="match status" value="1"/>
</dbReference>
<evidence type="ECO:0000256" key="17">
    <source>
        <dbReference type="RuleBase" id="RU361242"/>
    </source>
</evidence>
<sequence>MMRNRRLFVKVFILTSLFWLAVDILYILTSMNSQMNFFNTDSFVPLDATGSSHGQYPRESSHEAERKWRSPKVKPYFSEVIQGLGDDGEPATLPSRFKDEAERSFDNHSFNVILSDHMSLDRTLKDYRGPKCRKKHKKYPTSLPTTSVIICFHNEALSVLLRTVHSVLNRSPPHLLADIILVDDFSEFENLKMSLEEQLSEFEKVKIIRMSQREGLVRARLRGAEVSRGEVLTFLDSHCEATEGWLEPLLARIAQNRTNVVCPVIEVINADDFGYQTSDVIYERGGFSWDLHSGRGKETKRGRNRLHKARAKLRSPTMAGGLFSMHKQYFYDLGSYDDQMDIWGGENLELSFRVWMCGGQLEIVPCSRVGHVFRKYTSPYKFPKGTGVTLAKNFNRLAEVWLDEYKEFYYRRKTDEEKNVDIGDISERVKLRKRLGCKTFKWYLENVFTDMASVDPNPPAQGEIRNPSSSLCVDTLGEKSAKVDRVGLYTCHGMGGNQFFTLTKVNEIQFSDDKCLDAPNSEPGSFVEMITCHGLRGNQEWKHDKRKGTIVHVWTGTCLDMSQDRQNLVVNPCRKGKSLQKWKFSRYQQPKSKKSS</sequence>
<comment type="pathway">
    <text evidence="3 17">Protein modification; protein glycosylation.</text>
</comment>
<comment type="caution">
    <text evidence="19">The sequence shown here is derived from an EMBL/GenBank/DDBJ whole genome shotgun (WGS) entry which is preliminary data.</text>
</comment>
<dbReference type="EC" id="2.4.1.-" evidence="17"/>
<dbReference type="PANTHER" id="PTHR11675:SF101">
    <property type="entry name" value="POLYPEPTIDE N-ACETYLGALACTOSAMINYLTRANSFERASE 5"/>
    <property type="match status" value="1"/>
</dbReference>
<keyword evidence="10" id="KW-0735">Signal-anchor</keyword>
<dbReference type="InterPro" id="IPR045885">
    <property type="entry name" value="GalNAc-T"/>
</dbReference>
<protein>
    <recommendedName>
        <fullName evidence="17">Polypeptide N-acetylgalactosaminyltransferase</fullName>
        <ecNumber evidence="17">2.4.1.-</ecNumber>
    </recommendedName>
    <alternativeName>
        <fullName evidence="17">Protein-UDP acetylgalactosaminyltransferase</fullName>
    </alternativeName>
</protein>
<dbReference type="InterPro" id="IPR029044">
    <property type="entry name" value="Nucleotide-diphossugar_trans"/>
</dbReference>
<dbReference type="OrthoDB" id="330637at2759"/>
<dbReference type="InterPro" id="IPR001173">
    <property type="entry name" value="Glyco_trans_2-like"/>
</dbReference>
<name>A0A3M6UAE0_POCDA</name>
<feature type="domain" description="Ricin B lectin" evidence="18">
    <location>
        <begin position="458"/>
        <end position="585"/>
    </location>
</feature>
<keyword evidence="11 17" id="KW-1133">Transmembrane helix</keyword>
<keyword evidence="16 17" id="KW-0464">Manganese</keyword>
<evidence type="ECO:0000256" key="9">
    <source>
        <dbReference type="ARBA" id="ARBA00022734"/>
    </source>
</evidence>
<evidence type="ECO:0000256" key="14">
    <source>
        <dbReference type="ARBA" id="ARBA00023157"/>
    </source>
</evidence>
<evidence type="ECO:0000313" key="19">
    <source>
        <dbReference type="EMBL" id="RMX50633.1"/>
    </source>
</evidence>
<keyword evidence="12 17" id="KW-0333">Golgi apparatus</keyword>
<evidence type="ECO:0000256" key="10">
    <source>
        <dbReference type="ARBA" id="ARBA00022968"/>
    </source>
</evidence>
<comment type="subcellular location">
    <subcellularLocation>
        <location evidence="2 17">Golgi apparatus membrane</location>
        <topology evidence="2 17">Single-pass type II membrane protein</topology>
    </subcellularLocation>
</comment>
<accession>A0A3M6UAE0</accession>
<dbReference type="CDD" id="cd02510">
    <property type="entry name" value="pp-GalNAc-T"/>
    <property type="match status" value="1"/>
</dbReference>
<dbReference type="GO" id="GO:0046872">
    <property type="term" value="F:metal ion binding"/>
    <property type="evidence" value="ECO:0007669"/>
    <property type="project" value="UniProtKB-KW"/>
</dbReference>
<evidence type="ECO:0000256" key="5">
    <source>
        <dbReference type="ARBA" id="ARBA00022676"/>
    </source>
</evidence>
<keyword evidence="13 17" id="KW-0472">Membrane</keyword>
<dbReference type="InterPro" id="IPR035992">
    <property type="entry name" value="Ricin_B-like_lectins"/>
</dbReference>
<keyword evidence="6 17" id="KW-0808">Transferase</keyword>
<evidence type="ECO:0000256" key="6">
    <source>
        <dbReference type="ARBA" id="ARBA00022679"/>
    </source>
</evidence>
<evidence type="ECO:0000256" key="1">
    <source>
        <dbReference type="ARBA" id="ARBA00001936"/>
    </source>
</evidence>
<dbReference type="FunFam" id="3.90.550.10:FF:000021">
    <property type="entry name" value="Polypeptide N-acetylgalactosaminyltransferase"/>
    <property type="match status" value="1"/>
</dbReference>
<dbReference type="InterPro" id="IPR000772">
    <property type="entry name" value="Ricin_B_lectin"/>
</dbReference>
<dbReference type="Proteomes" id="UP000275408">
    <property type="component" value="Unassembled WGS sequence"/>
</dbReference>
<evidence type="ECO:0000256" key="12">
    <source>
        <dbReference type="ARBA" id="ARBA00023034"/>
    </source>
</evidence>
<evidence type="ECO:0000256" key="2">
    <source>
        <dbReference type="ARBA" id="ARBA00004323"/>
    </source>
</evidence>
<evidence type="ECO:0000256" key="13">
    <source>
        <dbReference type="ARBA" id="ARBA00023136"/>
    </source>
</evidence>
<evidence type="ECO:0000256" key="16">
    <source>
        <dbReference type="ARBA" id="ARBA00023211"/>
    </source>
</evidence>
<dbReference type="AlphaFoldDB" id="A0A3M6UAE0"/>
<dbReference type="EMBL" id="RCHS01001930">
    <property type="protein sequence ID" value="RMX50633.1"/>
    <property type="molecule type" value="Genomic_DNA"/>
</dbReference>
<keyword evidence="7 17" id="KW-0812">Transmembrane</keyword>
<keyword evidence="15" id="KW-0325">Glycoprotein</keyword>
<keyword evidence="9 17" id="KW-0430">Lectin</keyword>
<dbReference type="GO" id="GO:0006493">
    <property type="term" value="P:protein O-linked glycosylation"/>
    <property type="evidence" value="ECO:0007669"/>
    <property type="project" value="TreeGrafter"/>
</dbReference>
<dbReference type="SMART" id="SM00458">
    <property type="entry name" value="RICIN"/>
    <property type="match status" value="1"/>
</dbReference>
<keyword evidence="14 17" id="KW-1015">Disulfide bond</keyword>
<dbReference type="PANTHER" id="PTHR11675">
    <property type="entry name" value="N-ACETYLGALACTOSAMINYLTRANSFERASE"/>
    <property type="match status" value="1"/>
</dbReference>
<dbReference type="GO" id="GO:0000139">
    <property type="term" value="C:Golgi membrane"/>
    <property type="evidence" value="ECO:0007669"/>
    <property type="project" value="UniProtKB-SubCell"/>
</dbReference>
<keyword evidence="20" id="KW-1185">Reference proteome</keyword>
<evidence type="ECO:0000256" key="8">
    <source>
        <dbReference type="ARBA" id="ARBA00022723"/>
    </source>
</evidence>
<dbReference type="PROSITE" id="PS50231">
    <property type="entry name" value="RICIN_B_LECTIN"/>
    <property type="match status" value="1"/>
</dbReference>
<gene>
    <name evidence="19" type="ORF">pdam_00009681</name>
</gene>
<evidence type="ECO:0000256" key="7">
    <source>
        <dbReference type="ARBA" id="ARBA00022692"/>
    </source>
</evidence>
<dbReference type="GO" id="GO:0004653">
    <property type="term" value="F:polypeptide N-acetylgalactosaminyltransferase activity"/>
    <property type="evidence" value="ECO:0007669"/>
    <property type="project" value="TreeGrafter"/>
</dbReference>
<dbReference type="SUPFAM" id="SSF53448">
    <property type="entry name" value="Nucleotide-diphospho-sugar transferases"/>
    <property type="match status" value="1"/>
</dbReference>
<evidence type="ECO:0000256" key="11">
    <source>
        <dbReference type="ARBA" id="ARBA00022989"/>
    </source>
</evidence>
<evidence type="ECO:0000256" key="15">
    <source>
        <dbReference type="ARBA" id="ARBA00023180"/>
    </source>
</evidence>
<dbReference type="Pfam" id="PF00652">
    <property type="entry name" value="Ricin_B_lectin"/>
    <property type="match status" value="1"/>
</dbReference>
<dbReference type="SUPFAM" id="SSF50370">
    <property type="entry name" value="Ricin B-like lectins"/>
    <property type="match status" value="1"/>
</dbReference>
<evidence type="ECO:0000259" key="18">
    <source>
        <dbReference type="SMART" id="SM00458"/>
    </source>
</evidence>
<keyword evidence="5 17" id="KW-0328">Glycosyltransferase</keyword>
<comment type="similarity">
    <text evidence="4 17">Belongs to the glycosyltransferase 2 family. GalNAc-T subfamily.</text>
</comment>
<dbReference type="FunFam" id="2.80.10.50:FF:000047">
    <property type="entry name" value="Polypeptide N-acetylgalactosaminyltransferase"/>
    <property type="match status" value="1"/>
</dbReference>
<dbReference type="GO" id="GO:0030246">
    <property type="term" value="F:carbohydrate binding"/>
    <property type="evidence" value="ECO:0007669"/>
    <property type="project" value="UniProtKB-KW"/>
</dbReference>
<comment type="cofactor">
    <cofactor evidence="1 17">
        <name>Mn(2+)</name>
        <dbReference type="ChEBI" id="CHEBI:29035"/>
    </cofactor>
</comment>
<dbReference type="Gene3D" id="2.80.10.50">
    <property type="match status" value="1"/>
</dbReference>